<keyword evidence="7" id="KW-1185">Reference proteome</keyword>
<comment type="caution">
    <text evidence="6">The sequence shown here is derived from an EMBL/GenBank/DDBJ whole genome shotgun (WGS) entry which is preliminary data.</text>
</comment>
<accession>A0ABU5EAK8</accession>
<feature type="transmembrane region" description="Helical" evidence="5">
    <location>
        <begin position="64"/>
        <end position="84"/>
    </location>
</feature>
<keyword evidence="2 5" id="KW-0812">Transmembrane</keyword>
<gene>
    <name evidence="6" type="ORF">SMD27_11095</name>
</gene>
<dbReference type="InterPro" id="IPR007300">
    <property type="entry name" value="CidB/LrgB"/>
</dbReference>
<dbReference type="Proteomes" id="UP001279642">
    <property type="component" value="Unassembled WGS sequence"/>
</dbReference>
<evidence type="ECO:0000256" key="3">
    <source>
        <dbReference type="ARBA" id="ARBA00022989"/>
    </source>
</evidence>
<protein>
    <submittedName>
        <fullName evidence="6">LrgB family protein</fullName>
    </submittedName>
</protein>
<feature type="transmembrane region" description="Helical" evidence="5">
    <location>
        <begin position="41"/>
        <end position="58"/>
    </location>
</feature>
<name>A0ABU5EAK8_9PROT</name>
<comment type="subcellular location">
    <subcellularLocation>
        <location evidence="1">Membrane</location>
        <topology evidence="1">Multi-pass membrane protein</topology>
    </subcellularLocation>
</comment>
<evidence type="ECO:0000313" key="6">
    <source>
        <dbReference type="EMBL" id="MDY0883392.1"/>
    </source>
</evidence>
<reference evidence="6 7" key="1">
    <citation type="journal article" date="2016" name="Antonie Van Leeuwenhoek">
        <title>Dongia soli sp. nov., isolated from soil from Dokdo, Korea.</title>
        <authorList>
            <person name="Kim D.U."/>
            <person name="Lee H."/>
            <person name="Kim H."/>
            <person name="Kim S.G."/>
            <person name="Ka J.O."/>
        </authorList>
    </citation>
    <scope>NUCLEOTIDE SEQUENCE [LARGE SCALE GENOMIC DNA]</scope>
    <source>
        <strain evidence="6 7">D78</strain>
    </source>
</reference>
<feature type="transmembrane region" description="Helical" evidence="5">
    <location>
        <begin position="180"/>
        <end position="197"/>
    </location>
</feature>
<evidence type="ECO:0000256" key="4">
    <source>
        <dbReference type="ARBA" id="ARBA00023136"/>
    </source>
</evidence>
<evidence type="ECO:0000256" key="5">
    <source>
        <dbReference type="SAM" id="Phobius"/>
    </source>
</evidence>
<keyword evidence="3 5" id="KW-1133">Transmembrane helix</keyword>
<sequence>MTLAALTNLPPAFWGIATLGLYGLARLIYARKRRWWSSPLLVAWLACLALAFALRVSYADYLRGTSWLLSLLGPATVAFALPIYEQRHFIRRHWPVLAVGVLAGSTVAIVSSWLLAKSFSLPPDLERSLVAHSITTPFAMTVASGIGGIPQIAAVSTAVTGLLGAVIGDGLLKYLPLRSSFARGALFGMGAHGVGVAKAYELGQEEGSIAGLVMILAGLTNVAASPLIAAALT</sequence>
<evidence type="ECO:0000313" key="7">
    <source>
        <dbReference type="Proteomes" id="UP001279642"/>
    </source>
</evidence>
<dbReference type="PANTHER" id="PTHR30249:SF16">
    <property type="entry name" value="INNER MEMBRANE PROTEIN"/>
    <property type="match status" value="1"/>
</dbReference>
<proteinExistence type="predicted"/>
<feature type="transmembrane region" description="Helical" evidence="5">
    <location>
        <begin position="148"/>
        <end position="168"/>
    </location>
</feature>
<dbReference type="Pfam" id="PF04172">
    <property type="entry name" value="LrgB"/>
    <property type="match status" value="1"/>
</dbReference>
<feature type="transmembrane region" description="Helical" evidence="5">
    <location>
        <begin position="96"/>
        <end position="116"/>
    </location>
</feature>
<dbReference type="EMBL" id="JAXCLW010000002">
    <property type="protein sequence ID" value="MDY0883392.1"/>
    <property type="molecule type" value="Genomic_DNA"/>
</dbReference>
<dbReference type="PANTHER" id="PTHR30249">
    <property type="entry name" value="PUTATIVE SEROTONIN TRANSPORTER"/>
    <property type="match status" value="1"/>
</dbReference>
<keyword evidence="4 5" id="KW-0472">Membrane</keyword>
<feature type="transmembrane region" description="Helical" evidence="5">
    <location>
        <begin position="209"/>
        <end position="232"/>
    </location>
</feature>
<evidence type="ECO:0000256" key="1">
    <source>
        <dbReference type="ARBA" id="ARBA00004141"/>
    </source>
</evidence>
<feature type="transmembrane region" description="Helical" evidence="5">
    <location>
        <begin position="12"/>
        <end position="29"/>
    </location>
</feature>
<organism evidence="6 7">
    <name type="scientific">Dongia soli</name>
    <dbReference type="NCBI Taxonomy" id="600628"/>
    <lineage>
        <taxon>Bacteria</taxon>
        <taxon>Pseudomonadati</taxon>
        <taxon>Pseudomonadota</taxon>
        <taxon>Alphaproteobacteria</taxon>
        <taxon>Rhodospirillales</taxon>
        <taxon>Dongiaceae</taxon>
        <taxon>Dongia</taxon>
    </lineage>
</organism>
<dbReference type="RefSeq" id="WP_320508428.1">
    <property type="nucleotide sequence ID" value="NZ_JAXCLW010000002.1"/>
</dbReference>
<evidence type="ECO:0000256" key="2">
    <source>
        <dbReference type="ARBA" id="ARBA00022692"/>
    </source>
</evidence>